<dbReference type="SMART" id="SM00248">
    <property type="entry name" value="ANK"/>
    <property type="match status" value="4"/>
</dbReference>
<gene>
    <name evidence="3" type="ORF">V8G54_031147</name>
</gene>
<name>A0AAQ3RLX0_VIGMU</name>
<dbReference type="SUPFAM" id="SSF48403">
    <property type="entry name" value="Ankyrin repeat"/>
    <property type="match status" value="1"/>
</dbReference>
<dbReference type="Gene3D" id="1.25.40.20">
    <property type="entry name" value="Ankyrin repeat-containing domain"/>
    <property type="match status" value="2"/>
</dbReference>
<dbReference type="InterPro" id="IPR036770">
    <property type="entry name" value="Ankyrin_rpt-contain_sf"/>
</dbReference>
<evidence type="ECO:0000256" key="1">
    <source>
        <dbReference type="ARBA" id="ARBA00004413"/>
    </source>
</evidence>
<reference evidence="3 4" key="1">
    <citation type="journal article" date="2023" name="Life. Sci Alliance">
        <title>Evolutionary insights into 3D genome organization and epigenetic landscape of Vigna mungo.</title>
        <authorList>
            <person name="Junaid A."/>
            <person name="Singh B."/>
            <person name="Bhatia S."/>
        </authorList>
    </citation>
    <scope>NUCLEOTIDE SEQUENCE [LARGE SCALE GENOMIC DNA]</scope>
    <source>
        <strain evidence="3">Urdbean</strain>
    </source>
</reference>
<dbReference type="GO" id="GO:0005886">
    <property type="term" value="C:plasma membrane"/>
    <property type="evidence" value="ECO:0007669"/>
    <property type="project" value="UniProtKB-SubCell"/>
</dbReference>
<dbReference type="InterPro" id="IPR002110">
    <property type="entry name" value="Ankyrin_rpt"/>
</dbReference>
<dbReference type="PANTHER" id="PTHR24128:SF61">
    <property type="entry name" value="ANKYRIN REPEAT-CONTAINING PROTEIN BDA1-LIKE"/>
    <property type="match status" value="1"/>
</dbReference>
<keyword evidence="2" id="KW-0040">ANK repeat</keyword>
<dbReference type="Pfam" id="PF12796">
    <property type="entry name" value="Ank_2"/>
    <property type="match status" value="2"/>
</dbReference>
<dbReference type="Proteomes" id="UP001374535">
    <property type="component" value="Chromosome 9"/>
</dbReference>
<dbReference type="PROSITE" id="PS50088">
    <property type="entry name" value="ANK_REPEAT"/>
    <property type="match status" value="1"/>
</dbReference>
<keyword evidence="4" id="KW-1185">Reference proteome</keyword>
<evidence type="ECO:0000313" key="4">
    <source>
        <dbReference type="Proteomes" id="UP001374535"/>
    </source>
</evidence>
<dbReference type="AlphaFoldDB" id="A0AAQ3RLX0"/>
<evidence type="ECO:0000313" key="3">
    <source>
        <dbReference type="EMBL" id="WVY98996.1"/>
    </source>
</evidence>
<organism evidence="3 4">
    <name type="scientific">Vigna mungo</name>
    <name type="common">Black gram</name>
    <name type="synonym">Phaseolus mungo</name>
    <dbReference type="NCBI Taxonomy" id="3915"/>
    <lineage>
        <taxon>Eukaryota</taxon>
        <taxon>Viridiplantae</taxon>
        <taxon>Streptophyta</taxon>
        <taxon>Embryophyta</taxon>
        <taxon>Tracheophyta</taxon>
        <taxon>Spermatophyta</taxon>
        <taxon>Magnoliopsida</taxon>
        <taxon>eudicotyledons</taxon>
        <taxon>Gunneridae</taxon>
        <taxon>Pentapetalae</taxon>
        <taxon>rosids</taxon>
        <taxon>fabids</taxon>
        <taxon>Fabales</taxon>
        <taxon>Fabaceae</taxon>
        <taxon>Papilionoideae</taxon>
        <taxon>50 kb inversion clade</taxon>
        <taxon>NPAAA clade</taxon>
        <taxon>indigoferoid/millettioid clade</taxon>
        <taxon>Phaseoleae</taxon>
        <taxon>Vigna</taxon>
    </lineage>
</organism>
<dbReference type="PANTHER" id="PTHR24128">
    <property type="entry name" value="HOMEOBOX PROTEIN WARIAI"/>
    <property type="match status" value="1"/>
</dbReference>
<comment type="subcellular location">
    <subcellularLocation>
        <location evidence="1">Cell membrane</location>
        <topology evidence="1">Peripheral membrane protein</topology>
        <orientation evidence="1">Cytoplasmic side</orientation>
    </subcellularLocation>
</comment>
<sequence length="218" mass="24313">MDGRMTKAAATGNVDELERLMREDMLVLDRIALLGAETPLHIASMRGHVSFVQKMLELKKQFVYELNQDGFSPMHLASANGHELLSFAPLTVQAKTSRGETPLHIAVKSNQFDAVKFLVKHAKALNMEREVLNDKDNQANTVLHIAASRKQYQIVDMLLVAKKVMVVNSVNEREMTPLDVLSLFQSEAGDLEIYRSLVKAGAKSGKDIENENEAGRIR</sequence>
<accession>A0AAQ3RLX0</accession>
<proteinExistence type="predicted"/>
<dbReference type="PROSITE" id="PS50297">
    <property type="entry name" value="ANK_REP_REGION"/>
    <property type="match status" value="1"/>
</dbReference>
<protein>
    <submittedName>
        <fullName evidence="3">Uncharacterized protein</fullName>
    </submittedName>
</protein>
<dbReference type="EMBL" id="CP144692">
    <property type="protein sequence ID" value="WVY98996.1"/>
    <property type="molecule type" value="Genomic_DNA"/>
</dbReference>
<evidence type="ECO:0000256" key="2">
    <source>
        <dbReference type="PROSITE-ProRule" id="PRU00023"/>
    </source>
</evidence>
<feature type="repeat" description="ANK" evidence="2">
    <location>
        <begin position="98"/>
        <end position="130"/>
    </location>
</feature>